<dbReference type="SUPFAM" id="SSF56542">
    <property type="entry name" value="Substrate-binding domain of HMG-CoA reductase"/>
    <property type="match status" value="1"/>
</dbReference>
<sequence length="430" mass="46861">MMKKNQLDKFYMKTIEERIEALIELNKADHRSVADFKADLILPEEISDHMIENVVGTYQLPLGLALHFLIDGQDYLIPMATEEPSVVAAASFAAKTIRLAGGFTTEAKSRVMIGQVALKDIDDKEVAIEEIIKNQDQIISIANSAHPSIVKRGGGAQKIDLRWIDKDDEYGTPPFLVIHLHVDTQEAMGANMINTMAEAIKPYLEQLTGARAVMGILSNYATECLATARCQIPVNILERRGLSGEEVRDRIIEANQFALADPYRATTNNKGIMNGISAVVLATGNDTRAIEAGAHAYAARSGQYRSLTKWTKAENGDLLGELTMPLPVGTVGGSITIHPGAKFAHHILGSPHAKQLESIIVSVGLAQNFAATRALVTDGIQKGHMALQAKSLAINAGAKGEEIQKVARRLRKEKHMNLNTAKQILAELRH</sequence>
<organism evidence="4 5">
    <name type="scientific">Amphibacillus xylanus (strain ATCC 51415 / DSM 6626 / JCM 7361 / LMG 17667 / NBRC 15112 / Ep01)</name>
    <dbReference type="NCBI Taxonomy" id="698758"/>
    <lineage>
        <taxon>Bacteria</taxon>
        <taxon>Bacillati</taxon>
        <taxon>Bacillota</taxon>
        <taxon>Bacilli</taxon>
        <taxon>Bacillales</taxon>
        <taxon>Bacillaceae</taxon>
        <taxon>Amphibacillus</taxon>
    </lineage>
</organism>
<evidence type="ECO:0000256" key="2">
    <source>
        <dbReference type="ARBA" id="ARBA00023002"/>
    </source>
</evidence>
<accession>K0J479</accession>
<dbReference type="UniPathway" id="UPA00257">
    <property type="reaction ID" value="UER00367"/>
</dbReference>
<dbReference type="GO" id="GO:0015936">
    <property type="term" value="P:coenzyme A metabolic process"/>
    <property type="evidence" value="ECO:0007669"/>
    <property type="project" value="InterPro"/>
</dbReference>
<comment type="catalytic activity">
    <reaction evidence="3">
        <text>(R)-mevalonate + 2 NAD(+) + CoA = (3S)-3-hydroxy-3-methylglutaryl-CoA + 2 NADH + 2 H(+)</text>
        <dbReference type="Rhea" id="RHEA:14833"/>
        <dbReference type="ChEBI" id="CHEBI:15378"/>
        <dbReference type="ChEBI" id="CHEBI:36464"/>
        <dbReference type="ChEBI" id="CHEBI:43074"/>
        <dbReference type="ChEBI" id="CHEBI:57287"/>
        <dbReference type="ChEBI" id="CHEBI:57540"/>
        <dbReference type="ChEBI" id="CHEBI:57945"/>
        <dbReference type="EC" id="1.1.1.88"/>
    </reaction>
</comment>
<dbReference type="PANTHER" id="PTHR10572">
    <property type="entry name" value="3-HYDROXY-3-METHYLGLUTARYL-COENZYME A REDUCTASE"/>
    <property type="match status" value="1"/>
</dbReference>
<dbReference type="PROSITE" id="PS50065">
    <property type="entry name" value="HMG_COA_REDUCTASE_4"/>
    <property type="match status" value="1"/>
</dbReference>
<comment type="pathway">
    <text evidence="3">Metabolic intermediate metabolism; (R)-mevalonate degradation; (S)-3-hydroxy-3-methylglutaryl-CoA from (R)-mevalonate: step 1/1.</text>
</comment>
<dbReference type="HOGENOM" id="CLU_033422_0_0_9"/>
<dbReference type="SUPFAM" id="SSF55035">
    <property type="entry name" value="NAD-binding domain of HMG-CoA reductase"/>
    <property type="match status" value="1"/>
</dbReference>
<name>K0J479_AMPXN</name>
<evidence type="ECO:0000256" key="3">
    <source>
        <dbReference type="RuleBase" id="RU361219"/>
    </source>
</evidence>
<dbReference type="EMBL" id="AP012050">
    <property type="protein sequence ID" value="BAM47446.1"/>
    <property type="molecule type" value="Genomic_DNA"/>
</dbReference>
<dbReference type="PRINTS" id="PR00071">
    <property type="entry name" value="HMGCOARDTASE"/>
</dbReference>
<dbReference type="PANTHER" id="PTHR10572:SF24">
    <property type="entry name" value="3-HYDROXY-3-METHYLGLUTARYL-COENZYME A REDUCTASE"/>
    <property type="match status" value="1"/>
</dbReference>
<dbReference type="KEGG" id="axl:AXY_13140"/>
<dbReference type="PATRIC" id="fig|698758.3.peg.1312"/>
<dbReference type="AlphaFoldDB" id="K0J479"/>
<evidence type="ECO:0000313" key="5">
    <source>
        <dbReference type="Proteomes" id="UP000006294"/>
    </source>
</evidence>
<dbReference type="NCBIfam" id="TIGR00532">
    <property type="entry name" value="HMG_CoA_R_NAD"/>
    <property type="match status" value="1"/>
</dbReference>
<keyword evidence="5" id="KW-1185">Reference proteome</keyword>
<dbReference type="PROSITE" id="PS01192">
    <property type="entry name" value="HMG_COA_REDUCTASE_3"/>
    <property type="match status" value="1"/>
</dbReference>
<evidence type="ECO:0000256" key="1">
    <source>
        <dbReference type="ARBA" id="ARBA00007661"/>
    </source>
</evidence>
<dbReference type="STRING" id="698758.AXY_13140"/>
<dbReference type="GO" id="GO:0140643">
    <property type="term" value="F:hydroxymethylglutaryl-CoA reductase (NADH) activity"/>
    <property type="evidence" value="ECO:0007669"/>
    <property type="project" value="UniProtKB-EC"/>
</dbReference>
<dbReference type="InterPro" id="IPR009029">
    <property type="entry name" value="HMG_CoA_Rdtase_sub-bd_dom_sf"/>
</dbReference>
<keyword evidence="3" id="KW-0520">NAD</keyword>
<protein>
    <recommendedName>
        <fullName evidence="3">3-hydroxy-3-methylglutaryl coenzyme A reductase</fullName>
        <shortName evidence="3">HMG-CoA reductase</shortName>
        <ecNumber evidence="3">1.1.1.88</ecNumber>
    </recommendedName>
</protein>
<keyword evidence="2 3" id="KW-0560">Oxidoreductase</keyword>
<dbReference type="InterPro" id="IPR004553">
    <property type="entry name" value="HMG_CoA_Rdtase_bac-typ"/>
</dbReference>
<proteinExistence type="inferred from homology"/>
<dbReference type="Pfam" id="PF00368">
    <property type="entry name" value="HMG-CoA_red"/>
    <property type="match status" value="1"/>
</dbReference>
<dbReference type="eggNOG" id="COG1257">
    <property type="taxonomic scope" value="Bacteria"/>
</dbReference>
<dbReference type="Gene3D" id="1.10.8.660">
    <property type="match status" value="1"/>
</dbReference>
<dbReference type="Gene3D" id="3.90.770.10">
    <property type="entry name" value="3-hydroxy-3-methylglutaryl-coenzyme A Reductase, Chain A, domain 2"/>
    <property type="match status" value="2"/>
</dbReference>
<comment type="similarity">
    <text evidence="1 3">Belongs to the HMG-CoA reductase family.</text>
</comment>
<gene>
    <name evidence="4" type="ordered locus">AXY_13140</name>
</gene>
<dbReference type="EC" id="1.1.1.88" evidence="3"/>
<reference evidence="4 5" key="1">
    <citation type="submission" date="2011-01" db="EMBL/GenBank/DDBJ databases">
        <title>Whole genome sequence of Amphibacillus xylinus NBRC 15112.</title>
        <authorList>
            <person name="Nakazawa H."/>
            <person name="Katano Y."/>
            <person name="Nakamura S."/>
            <person name="Sasagawa M."/>
            <person name="Fukada J."/>
            <person name="Arai T."/>
            <person name="Sasakura N."/>
            <person name="Mochizuki D."/>
            <person name="Hosoyama A."/>
            <person name="Harada K."/>
            <person name="Horikawa H."/>
            <person name="Kato Y."/>
            <person name="Harada T."/>
            <person name="Sasaki K."/>
            <person name="Sekiguchi M."/>
            <person name="Hodoyama M."/>
            <person name="Nishiko R."/>
            <person name="Narita H."/>
            <person name="Hanamaki A."/>
            <person name="Hata C."/>
            <person name="Konno Y."/>
            <person name="Niimura Y."/>
            <person name="Yamazaki S."/>
            <person name="Fujita N."/>
        </authorList>
    </citation>
    <scope>NUCLEOTIDE SEQUENCE [LARGE SCALE GENOMIC DNA]</scope>
    <source>
        <strain evidence="5">ATCC 51415 / DSM 6626 / JCM 7361 / LMG 17667 / NBRC 15112 / Ep01</strain>
    </source>
</reference>
<dbReference type="InterPro" id="IPR023076">
    <property type="entry name" value="HMG_CoA_Rdtase_CS"/>
</dbReference>
<dbReference type="InterPro" id="IPR002202">
    <property type="entry name" value="HMG_CoA_Rdtase"/>
</dbReference>
<dbReference type="InterPro" id="IPR023074">
    <property type="entry name" value="HMG_CoA_Rdtase_cat_sf"/>
</dbReference>
<dbReference type="Proteomes" id="UP000006294">
    <property type="component" value="Chromosome"/>
</dbReference>
<dbReference type="CDD" id="cd00644">
    <property type="entry name" value="HMG-CoA_reductase_classII"/>
    <property type="match status" value="1"/>
</dbReference>
<evidence type="ECO:0000313" key="4">
    <source>
        <dbReference type="EMBL" id="BAM47446.1"/>
    </source>
</evidence>
<dbReference type="GO" id="GO:0004420">
    <property type="term" value="F:hydroxymethylglutaryl-CoA reductase (NADPH) activity"/>
    <property type="evidence" value="ECO:0007669"/>
    <property type="project" value="InterPro"/>
</dbReference>
<dbReference type="InterPro" id="IPR009023">
    <property type="entry name" value="HMG_CoA_Rdtase_NAD(P)-bd_sf"/>
</dbReference>